<feature type="transmembrane region" description="Helical" evidence="8">
    <location>
        <begin position="155"/>
        <end position="179"/>
    </location>
</feature>
<evidence type="ECO:0000313" key="9">
    <source>
        <dbReference type="EMBL" id="EEZ99396.1"/>
    </source>
</evidence>
<dbReference type="EMBL" id="KQ971314">
    <property type="protein sequence ID" value="EEZ99396.1"/>
    <property type="molecule type" value="Genomic_DNA"/>
</dbReference>
<dbReference type="PhylomeDB" id="D6WBU3"/>
<keyword evidence="5 8" id="KW-0472">Membrane</keyword>
<comment type="caution">
    <text evidence="8">Lacks conserved residue(s) required for the propagation of feature annotation.</text>
</comment>
<keyword evidence="3 8" id="KW-0812">Transmembrane</keyword>
<dbReference type="GO" id="GO:0043025">
    <property type="term" value="C:neuronal cell body"/>
    <property type="evidence" value="ECO:0000318"/>
    <property type="project" value="GO_Central"/>
</dbReference>
<reference evidence="9 10" key="1">
    <citation type="journal article" date="2008" name="Nature">
        <title>The genome of the model beetle and pest Tribolium castaneum.</title>
        <authorList>
            <consortium name="Tribolium Genome Sequencing Consortium"/>
            <person name="Richards S."/>
            <person name="Gibbs R.A."/>
            <person name="Weinstock G.M."/>
            <person name="Brown S.J."/>
            <person name="Denell R."/>
            <person name="Beeman R.W."/>
            <person name="Gibbs R."/>
            <person name="Beeman R.W."/>
            <person name="Brown S.J."/>
            <person name="Bucher G."/>
            <person name="Friedrich M."/>
            <person name="Grimmelikhuijzen C.J."/>
            <person name="Klingler M."/>
            <person name="Lorenzen M."/>
            <person name="Richards S."/>
            <person name="Roth S."/>
            <person name="Schroder R."/>
            <person name="Tautz D."/>
            <person name="Zdobnov E.M."/>
            <person name="Muzny D."/>
            <person name="Gibbs R.A."/>
            <person name="Weinstock G.M."/>
            <person name="Attaway T."/>
            <person name="Bell S."/>
            <person name="Buhay C.J."/>
            <person name="Chandrabose M.N."/>
            <person name="Chavez D."/>
            <person name="Clerk-Blankenburg K.P."/>
            <person name="Cree A."/>
            <person name="Dao M."/>
            <person name="Davis C."/>
            <person name="Chacko J."/>
            <person name="Dinh H."/>
            <person name="Dugan-Rocha S."/>
            <person name="Fowler G."/>
            <person name="Garner T.T."/>
            <person name="Garnes J."/>
            <person name="Gnirke A."/>
            <person name="Hawes A."/>
            <person name="Hernandez J."/>
            <person name="Hines S."/>
            <person name="Holder M."/>
            <person name="Hume J."/>
            <person name="Jhangiani S.N."/>
            <person name="Joshi V."/>
            <person name="Khan Z.M."/>
            <person name="Jackson L."/>
            <person name="Kovar C."/>
            <person name="Kowis A."/>
            <person name="Lee S."/>
            <person name="Lewis L.R."/>
            <person name="Margolis J."/>
            <person name="Morgan M."/>
            <person name="Nazareth L.V."/>
            <person name="Nguyen N."/>
            <person name="Okwuonu G."/>
            <person name="Parker D."/>
            <person name="Richards S."/>
            <person name="Ruiz S.J."/>
            <person name="Santibanez J."/>
            <person name="Savard J."/>
            <person name="Scherer S.E."/>
            <person name="Schneider B."/>
            <person name="Sodergren E."/>
            <person name="Tautz D."/>
            <person name="Vattahil S."/>
            <person name="Villasana D."/>
            <person name="White C.S."/>
            <person name="Wright R."/>
            <person name="Park Y."/>
            <person name="Beeman R.W."/>
            <person name="Lord J."/>
            <person name="Oppert B."/>
            <person name="Lorenzen M."/>
            <person name="Brown S."/>
            <person name="Wang L."/>
            <person name="Savard J."/>
            <person name="Tautz D."/>
            <person name="Richards S."/>
            <person name="Weinstock G."/>
            <person name="Gibbs R.A."/>
            <person name="Liu Y."/>
            <person name="Worley K."/>
            <person name="Weinstock G."/>
            <person name="Elsik C.G."/>
            <person name="Reese J.T."/>
            <person name="Elhaik E."/>
            <person name="Landan G."/>
            <person name="Graur D."/>
            <person name="Arensburger P."/>
            <person name="Atkinson P."/>
            <person name="Beeman R.W."/>
            <person name="Beidler J."/>
            <person name="Brown S.J."/>
            <person name="Demuth J.P."/>
            <person name="Drury D.W."/>
            <person name="Du Y.Z."/>
            <person name="Fujiwara H."/>
            <person name="Lorenzen M."/>
            <person name="Maselli V."/>
            <person name="Osanai M."/>
            <person name="Park Y."/>
            <person name="Robertson H.M."/>
            <person name="Tu Z."/>
            <person name="Wang J.J."/>
            <person name="Wang S."/>
            <person name="Richards S."/>
            <person name="Song H."/>
            <person name="Zhang L."/>
            <person name="Sodergren E."/>
            <person name="Werner D."/>
            <person name="Stanke M."/>
            <person name="Morgenstern B."/>
            <person name="Solovyev V."/>
            <person name="Kosarev P."/>
            <person name="Brown G."/>
            <person name="Chen H.C."/>
            <person name="Ermolaeva O."/>
            <person name="Hlavina W."/>
            <person name="Kapustin Y."/>
            <person name="Kiryutin B."/>
            <person name="Kitts P."/>
            <person name="Maglott D."/>
            <person name="Pruitt K."/>
            <person name="Sapojnikov V."/>
            <person name="Souvorov A."/>
            <person name="Mackey A.J."/>
            <person name="Waterhouse R.M."/>
            <person name="Wyder S."/>
            <person name="Zdobnov E.M."/>
            <person name="Zdobnov E.M."/>
            <person name="Wyder S."/>
            <person name="Kriventseva E.V."/>
            <person name="Kadowaki T."/>
            <person name="Bork P."/>
            <person name="Aranda M."/>
            <person name="Bao R."/>
            <person name="Beermann A."/>
            <person name="Berns N."/>
            <person name="Bolognesi R."/>
            <person name="Bonneton F."/>
            <person name="Bopp D."/>
            <person name="Brown S.J."/>
            <person name="Bucher G."/>
            <person name="Butts T."/>
            <person name="Chaumot A."/>
            <person name="Denell R.E."/>
            <person name="Ferrier D.E."/>
            <person name="Friedrich M."/>
            <person name="Gordon C.M."/>
            <person name="Jindra M."/>
            <person name="Klingler M."/>
            <person name="Lan Q."/>
            <person name="Lattorff H.M."/>
            <person name="Laudet V."/>
            <person name="von Levetsow C."/>
            <person name="Liu Z."/>
            <person name="Lutz R."/>
            <person name="Lynch J.A."/>
            <person name="da Fonseca R.N."/>
            <person name="Posnien N."/>
            <person name="Reuter R."/>
            <person name="Roth S."/>
            <person name="Savard J."/>
            <person name="Schinko J.B."/>
            <person name="Schmitt C."/>
            <person name="Schoppmeier M."/>
            <person name="Schroder R."/>
            <person name="Shippy T.D."/>
            <person name="Simonnet F."/>
            <person name="Marques-Souza H."/>
            <person name="Tautz D."/>
            <person name="Tomoyasu Y."/>
            <person name="Trauner J."/>
            <person name="Van der Zee M."/>
            <person name="Vervoort M."/>
            <person name="Wittkopp N."/>
            <person name="Wimmer E.A."/>
            <person name="Yang X."/>
            <person name="Jones A.K."/>
            <person name="Sattelle D.B."/>
            <person name="Ebert P.R."/>
            <person name="Nelson D."/>
            <person name="Scott J.G."/>
            <person name="Beeman R.W."/>
            <person name="Muthukrishnan S."/>
            <person name="Kramer K.J."/>
            <person name="Arakane Y."/>
            <person name="Beeman R.W."/>
            <person name="Zhu Q."/>
            <person name="Hogenkamp D."/>
            <person name="Dixit R."/>
            <person name="Oppert B."/>
            <person name="Jiang H."/>
            <person name="Zou Z."/>
            <person name="Marshall J."/>
            <person name="Elpidina E."/>
            <person name="Vinokurov K."/>
            <person name="Oppert C."/>
            <person name="Zou Z."/>
            <person name="Evans J."/>
            <person name="Lu Z."/>
            <person name="Zhao P."/>
            <person name="Sumathipala N."/>
            <person name="Altincicek B."/>
            <person name="Vilcinskas A."/>
            <person name="Williams M."/>
            <person name="Hultmark D."/>
            <person name="Hetru C."/>
            <person name="Jiang H."/>
            <person name="Grimmelikhuijzen C.J."/>
            <person name="Hauser F."/>
            <person name="Cazzamali G."/>
            <person name="Williamson M."/>
            <person name="Park Y."/>
            <person name="Li B."/>
            <person name="Tanaka Y."/>
            <person name="Predel R."/>
            <person name="Neupert S."/>
            <person name="Schachtner J."/>
            <person name="Verleyen P."/>
            <person name="Raible F."/>
            <person name="Bork P."/>
            <person name="Friedrich M."/>
            <person name="Walden K.K."/>
            <person name="Robertson H.M."/>
            <person name="Angeli S."/>
            <person name="Foret S."/>
            <person name="Bucher G."/>
            <person name="Schuetz S."/>
            <person name="Maleszka R."/>
            <person name="Wimmer E.A."/>
            <person name="Beeman R.W."/>
            <person name="Lorenzen M."/>
            <person name="Tomoyasu Y."/>
            <person name="Miller S.C."/>
            <person name="Grossmann D."/>
            <person name="Bucher G."/>
        </authorList>
    </citation>
    <scope>NUCLEOTIDE SEQUENCE [LARGE SCALE GENOMIC DNA]</scope>
    <source>
        <strain evidence="9 10">Georgia GA2</strain>
    </source>
</reference>
<evidence type="ECO:0000256" key="1">
    <source>
        <dbReference type="ARBA" id="ARBA00004651"/>
    </source>
</evidence>
<comment type="subcellular location">
    <subcellularLocation>
        <location evidence="1 8">Cell membrane</location>
        <topology evidence="1 8">Multi-pass membrane protein</topology>
    </subcellularLocation>
</comment>
<comment type="similarity">
    <text evidence="8">Belongs to the insect chemoreceptor superfamily. Gustatory receptor (GR) family.</text>
</comment>
<dbReference type="InterPro" id="IPR013604">
    <property type="entry name" value="7TM_chemorcpt"/>
</dbReference>
<dbReference type="PANTHER" id="PTHR21143">
    <property type="entry name" value="INVERTEBRATE GUSTATORY RECEPTOR"/>
    <property type="match status" value="1"/>
</dbReference>
<keyword evidence="6 8" id="KW-0675">Receptor</keyword>
<dbReference type="Pfam" id="PF08395">
    <property type="entry name" value="7tm_7"/>
    <property type="match status" value="1"/>
</dbReference>
<keyword evidence="4 8" id="KW-1133">Transmembrane helix</keyword>
<evidence type="ECO:0000256" key="6">
    <source>
        <dbReference type="ARBA" id="ARBA00023170"/>
    </source>
</evidence>
<evidence type="ECO:0000256" key="5">
    <source>
        <dbReference type="ARBA" id="ARBA00023136"/>
    </source>
</evidence>
<dbReference type="GO" id="GO:0008049">
    <property type="term" value="P:male courtship behavior"/>
    <property type="evidence" value="ECO:0000318"/>
    <property type="project" value="GO_Central"/>
</dbReference>
<evidence type="ECO:0000256" key="7">
    <source>
        <dbReference type="ARBA" id="ARBA00023224"/>
    </source>
</evidence>
<accession>D6WBU3</accession>
<dbReference type="GO" id="GO:0007635">
    <property type="term" value="P:chemosensory behavior"/>
    <property type="evidence" value="ECO:0000318"/>
    <property type="project" value="GO_Central"/>
</dbReference>
<dbReference type="PANTHER" id="PTHR21143:SF133">
    <property type="entry name" value="GUSTATORY AND PHEROMONE RECEPTOR 32A-RELATED"/>
    <property type="match status" value="1"/>
</dbReference>
<dbReference type="GO" id="GO:0005886">
    <property type="term" value="C:plasma membrane"/>
    <property type="evidence" value="ECO:0007669"/>
    <property type="project" value="UniProtKB-SubCell"/>
</dbReference>
<feature type="transmembrane region" description="Helical" evidence="8">
    <location>
        <begin position="321"/>
        <end position="347"/>
    </location>
</feature>
<dbReference type="GO" id="GO:0030425">
    <property type="term" value="C:dendrite"/>
    <property type="evidence" value="ECO:0000318"/>
    <property type="project" value="GO_Central"/>
</dbReference>
<feature type="transmembrane region" description="Helical" evidence="8">
    <location>
        <begin position="255"/>
        <end position="279"/>
    </location>
</feature>
<dbReference type="AlphaFoldDB" id="D6WBU3"/>
<gene>
    <name evidence="9" type="primary">TcGr172</name>
    <name evidence="9" type="ORF">TcasGA2_TC030259</name>
</gene>
<feature type="transmembrane region" description="Helical" evidence="8">
    <location>
        <begin position="68"/>
        <end position="89"/>
    </location>
</feature>
<evidence type="ECO:0000256" key="3">
    <source>
        <dbReference type="ARBA" id="ARBA00022692"/>
    </source>
</evidence>
<evidence type="ECO:0000313" key="10">
    <source>
        <dbReference type="Proteomes" id="UP000007266"/>
    </source>
</evidence>
<evidence type="ECO:0000256" key="4">
    <source>
        <dbReference type="ARBA" id="ARBA00022989"/>
    </source>
</evidence>
<dbReference type="GO" id="GO:0030424">
    <property type="term" value="C:axon"/>
    <property type="evidence" value="ECO:0000318"/>
    <property type="project" value="GO_Central"/>
</dbReference>
<sequence>MWHVTNISDLAKIIFIFWKFSGLPVFHSENSIGDRKNSYFFWLILFLQVAFCGLYMTFIVLPHNFNDYVGFLQLAVLYFHNFVLILHFWRKRKGLVFTFSKILVLERTVLYFTRKKLNCDKITKFLICYKALQFSVTLGVFISSLCLTTRTTEGIVFNLCNFLGSFLAFNFETLLLFFLSVLNELYLQFNCGLKRSLSYFQVLKVYFLLQEAINDVIKLLQIQLLLKVSSDWVITISTLFYVLKQLQNHSLPSENLLILVAVIWPAFILMSTFLMAFYCEKIEQQENTMANILTQVKIVPSYKRLNLLALRLEIKPIRFTIYELCPLNCTFINMMIVGMATYLIYLFQFSQMKQIG</sequence>
<dbReference type="GO" id="GO:0050909">
    <property type="term" value="P:sensory perception of taste"/>
    <property type="evidence" value="ECO:0007669"/>
    <property type="project" value="InterPro"/>
</dbReference>
<dbReference type="Proteomes" id="UP000007266">
    <property type="component" value="Linkage group 2"/>
</dbReference>
<reference evidence="9 10" key="2">
    <citation type="journal article" date="2010" name="Nucleic Acids Res.">
        <title>BeetleBase in 2010: revisions to provide comprehensive genomic information for Tribolium castaneum.</title>
        <authorList>
            <person name="Kim H.S."/>
            <person name="Murphy T."/>
            <person name="Xia J."/>
            <person name="Caragea D."/>
            <person name="Park Y."/>
            <person name="Beeman R.W."/>
            <person name="Lorenzen M.D."/>
            <person name="Butcher S."/>
            <person name="Manak J.R."/>
            <person name="Brown S.J."/>
        </authorList>
    </citation>
    <scope>GENOME REANNOTATION</scope>
    <source>
        <strain evidence="9 10">Georgia GA2</strain>
    </source>
</reference>
<comment type="function">
    <text evidence="8">Gustatory receptor which mediates acceptance or avoidance behavior, depending on its substrates.</text>
</comment>
<feature type="transmembrane region" description="Helical" evidence="8">
    <location>
        <begin position="125"/>
        <end position="143"/>
    </location>
</feature>
<keyword evidence="7 8" id="KW-0807">Transducer</keyword>
<proteinExistence type="inferred from homology"/>
<keyword evidence="10" id="KW-1185">Reference proteome</keyword>
<dbReference type="GO" id="GO:0007165">
    <property type="term" value="P:signal transduction"/>
    <property type="evidence" value="ECO:0007669"/>
    <property type="project" value="UniProtKB-KW"/>
</dbReference>
<organism evidence="9 10">
    <name type="scientific">Tribolium castaneum</name>
    <name type="common">Red flour beetle</name>
    <dbReference type="NCBI Taxonomy" id="7070"/>
    <lineage>
        <taxon>Eukaryota</taxon>
        <taxon>Metazoa</taxon>
        <taxon>Ecdysozoa</taxon>
        <taxon>Arthropoda</taxon>
        <taxon>Hexapoda</taxon>
        <taxon>Insecta</taxon>
        <taxon>Pterygota</taxon>
        <taxon>Neoptera</taxon>
        <taxon>Endopterygota</taxon>
        <taxon>Coleoptera</taxon>
        <taxon>Polyphaga</taxon>
        <taxon>Cucujiformia</taxon>
        <taxon>Tenebrionidae</taxon>
        <taxon>Tenebrionidae incertae sedis</taxon>
        <taxon>Tribolium</taxon>
    </lineage>
</organism>
<keyword evidence="2 8" id="KW-1003">Cell membrane</keyword>
<evidence type="ECO:0000256" key="2">
    <source>
        <dbReference type="ARBA" id="ARBA00022475"/>
    </source>
</evidence>
<feature type="transmembrane region" description="Helical" evidence="8">
    <location>
        <begin position="39"/>
        <end position="61"/>
    </location>
</feature>
<evidence type="ECO:0000256" key="8">
    <source>
        <dbReference type="RuleBase" id="RU363108"/>
    </source>
</evidence>
<protein>
    <recommendedName>
        <fullName evidence="8">Gustatory receptor</fullName>
    </recommendedName>
</protein>
<dbReference type="HOGENOM" id="CLU_063136_0_0_1"/>
<name>D6WBU3_TRICA</name>